<gene>
    <name evidence="2" type="ORF">S01H1_46136</name>
</gene>
<feature type="transmembrane region" description="Helical" evidence="1">
    <location>
        <begin position="52"/>
        <end position="72"/>
    </location>
</feature>
<keyword evidence="1" id="KW-1133">Transmembrane helix</keyword>
<name>X0V250_9ZZZZ</name>
<keyword evidence="1" id="KW-0812">Transmembrane</keyword>
<feature type="transmembrane region" description="Helical" evidence="1">
    <location>
        <begin position="26"/>
        <end position="46"/>
    </location>
</feature>
<accession>X0V250</accession>
<evidence type="ECO:0000313" key="2">
    <source>
        <dbReference type="EMBL" id="GAG05472.1"/>
    </source>
</evidence>
<sequence>MPERIDKELEEFRRVMEVPSTFEDGFNWLSFLGALFVALLMVPGAIYMGLLAGVGIGPAAQWVTVILFIEVARRAHRNLSRPEIFVLFFMAGAAMGVPFTGLLWNQFFIHSEAASAAGIAQGLPRWFAPPLELKE</sequence>
<comment type="caution">
    <text evidence="2">The sequence shown here is derived from an EMBL/GenBank/DDBJ whole genome shotgun (WGS) entry which is preliminary data.</text>
</comment>
<feature type="transmembrane region" description="Helical" evidence="1">
    <location>
        <begin position="84"/>
        <end position="104"/>
    </location>
</feature>
<protein>
    <submittedName>
        <fullName evidence="2">Uncharacterized protein</fullName>
    </submittedName>
</protein>
<feature type="non-terminal residue" evidence="2">
    <location>
        <position position="135"/>
    </location>
</feature>
<keyword evidence="1" id="KW-0472">Membrane</keyword>
<evidence type="ECO:0000256" key="1">
    <source>
        <dbReference type="SAM" id="Phobius"/>
    </source>
</evidence>
<organism evidence="2">
    <name type="scientific">marine sediment metagenome</name>
    <dbReference type="NCBI Taxonomy" id="412755"/>
    <lineage>
        <taxon>unclassified sequences</taxon>
        <taxon>metagenomes</taxon>
        <taxon>ecological metagenomes</taxon>
    </lineage>
</organism>
<proteinExistence type="predicted"/>
<dbReference type="AlphaFoldDB" id="X0V250"/>
<reference evidence="2" key="1">
    <citation type="journal article" date="2014" name="Front. Microbiol.">
        <title>High frequency of phylogenetically diverse reductive dehalogenase-homologous genes in deep subseafloor sedimentary metagenomes.</title>
        <authorList>
            <person name="Kawai M."/>
            <person name="Futagami T."/>
            <person name="Toyoda A."/>
            <person name="Takaki Y."/>
            <person name="Nishi S."/>
            <person name="Hori S."/>
            <person name="Arai W."/>
            <person name="Tsubouchi T."/>
            <person name="Morono Y."/>
            <person name="Uchiyama I."/>
            <person name="Ito T."/>
            <person name="Fujiyama A."/>
            <person name="Inagaki F."/>
            <person name="Takami H."/>
        </authorList>
    </citation>
    <scope>NUCLEOTIDE SEQUENCE</scope>
    <source>
        <strain evidence="2">Expedition CK06-06</strain>
    </source>
</reference>
<dbReference type="EMBL" id="BARS01029518">
    <property type="protein sequence ID" value="GAG05472.1"/>
    <property type="molecule type" value="Genomic_DNA"/>
</dbReference>